<dbReference type="AlphaFoldDB" id="A0A6V8LXM2"/>
<dbReference type="EMBL" id="BLTE01000020">
    <property type="protein sequence ID" value="GFK95630.1"/>
    <property type="molecule type" value="Genomic_DNA"/>
</dbReference>
<dbReference type="HAMAP" id="MF_01325_B">
    <property type="entry name" value="Ribosomal_uL3_B"/>
    <property type="match status" value="1"/>
</dbReference>
<dbReference type="NCBIfam" id="TIGR03625">
    <property type="entry name" value="L3_bact"/>
    <property type="match status" value="1"/>
</dbReference>
<dbReference type="RefSeq" id="WP_173086774.1">
    <property type="nucleotide sequence ID" value="NZ_BLTE01000020.1"/>
</dbReference>
<comment type="similarity">
    <text evidence="1 7">Belongs to the universal ribosomal protein uL3 family.</text>
</comment>
<gene>
    <name evidence="7 8" type="primary">rplC</name>
    <name evidence="8" type="ORF">NNJEOMEG_03498</name>
</gene>
<evidence type="ECO:0000256" key="4">
    <source>
        <dbReference type="ARBA" id="ARBA00022980"/>
    </source>
</evidence>
<dbReference type="Gene3D" id="3.30.160.810">
    <property type="match status" value="1"/>
</dbReference>
<keyword evidence="3 7" id="KW-0694">RNA-binding</keyword>
<organism evidence="8 9">
    <name type="scientific">Fundidesulfovibrio magnetotacticus</name>
    <dbReference type="NCBI Taxonomy" id="2730080"/>
    <lineage>
        <taxon>Bacteria</taxon>
        <taxon>Pseudomonadati</taxon>
        <taxon>Thermodesulfobacteriota</taxon>
        <taxon>Desulfovibrionia</taxon>
        <taxon>Desulfovibrionales</taxon>
        <taxon>Desulfovibrionaceae</taxon>
        <taxon>Fundidesulfovibrio</taxon>
    </lineage>
</organism>
<sequence>MAKKTLGIIGRKLGMTRVFSDDGTVVPVTVIAAGPCPVMQIRTQETDGYTALQLAFDEREEKELNKPERGHQAKVGKGFFRQLREIRLDNVEGYELGQEITVSIFAQGDKVKVTGTSIGKGFQGPMKRYGFGGLKATHGTEKAHRSGGSIGHNTEPGKVMKGKKMAGHMGARTVTSINLEIYDVRPENNIILVKGQVPGHRNGLVMIRKQG</sequence>
<protein>
    <recommendedName>
        <fullName evidence="6 7">Large ribosomal subunit protein uL3</fullName>
    </recommendedName>
</protein>
<keyword evidence="4 7" id="KW-0689">Ribosomal protein</keyword>
<dbReference type="Pfam" id="PF00297">
    <property type="entry name" value="Ribosomal_L3"/>
    <property type="match status" value="1"/>
</dbReference>
<evidence type="ECO:0000256" key="2">
    <source>
        <dbReference type="ARBA" id="ARBA00022730"/>
    </source>
</evidence>
<dbReference type="PANTHER" id="PTHR11229">
    <property type="entry name" value="50S RIBOSOMAL PROTEIN L3"/>
    <property type="match status" value="1"/>
</dbReference>
<evidence type="ECO:0000256" key="5">
    <source>
        <dbReference type="ARBA" id="ARBA00023274"/>
    </source>
</evidence>
<dbReference type="GO" id="GO:0003735">
    <property type="term" value="F:structural constituent of ribosome"/>
    <property type="evidence" value="ECO:0007669"/>
    <property type="project" value="UniProtKB-UniRule"/>
</dbReference>
<reference evidence="8 9" key="2">
    <citation type="submission" date="2020-05" db="EMBL/GenBank/DDBJ databases">
        <title>Draft genome sequence of Desulfovibrio sp. strainFSS-1.</title>
        <authorList>
            <person name="Shimoshige H."/>
            <person name="Kobayashi H."/>
            <person name="Maekawa T."/>
        </authorList>
    </citation>
    <scope>NUCLEOTIDE SEQUENCE [LARGE SCALE GENOMIC DNA]</scope>
    <source>
        <strain evidence="8 9">SIID29052-01</strain>
    </source>
</reference>
<dbReference type="Gene3D" id="2.40.30.10">
    <property type="entry name" value="Translation factors"/>
    <property type="match status" value="1"/>
</dbReference>
<evidence type="ECO:0000256" key="7">
    <source>
        <dbReference type="HAMAP-Rule" id="MF_01325"/>
    </source>
</evidence>
<dbReference type="FunFam" id="3.30.160.810:FF:000001">
    <property type="entry name" value="50S ribosomal protein L3"/>
    <property type="match status" value="1"/>
</dbReference>
<accession>A0A6V8LXM2</accession>
<dbReference type="GO" id="GO:0006412">
    <property type="term" value="P:translation"/>
    <property type="evidence" value="ECO:0007669"/>
    <property type="project" value="UniProtKB-UniRule"/>
</dbReference>
<comment type="caution">
    <text evidence="8">The sequence shown here is derived from an EMBL/GenBank/DDBJ whole genome shotgun (WGS) entry which is preliminary data.</text>
</comment>
<evidence type="ECO:0000256" key="3">
    <source>
        <dbReference type="ARBA" id="ARBA00022884"/>
    </source>
</evidence>
<proteinExistence type="inferred from homology"/>
<keyword evidence="2 7" id="KW-0699">rRNA-binding</keyword>
<dbReference type="GO" id="GO:0022625">
    <property type="term" value="C:cytosolic large ribosomal subunit"/>
    <property type="evidence" value="ECO:0007669"/>
    <property type="project" value="TreeGrafter"/>
</dbReference>
<evidence type="ECO:0000313" key="8">
    <source>
        <dbReference type="EMBL" id="GFK95630.1"/>
    </source>
</evidence>
<dbReference type="PANTHER" id="PTHR11229:SF16">
    <property type="entry name" value="LARGE RIBOSOMAL SUBUNIT PROTEIN UL3C"/>
    <property type="match status" value="1"/>
</dbReference>
<evidence type="ECO:0000256" key="1">
    <source>
        <dbReference type="ARBA" id="ARBA00006540"/>
    </source>
</evidence>
<dbReference type="Proteomes" id="UP000494245">
    <property type="component" value="Unassembled WGS sequence"/>
</dbReference>
<dbReference type="FunFam" id="2.40.30.10:FF:000004">
    <property type="entry name" value="50S ribosomal protein L3"/>
    <property type="match status" value="1"/>
</dbReference>
<dbReference type="SUPFAM" id="SSF50447">
    <property type="entry name" value="Translation proteins"/>
    <property type="match status" value="1"/>
</dbReference>
<comment type="subunit">
    <text evidence="7">Part of the 50S ribosomal subunit. Forms a cluster with proteins L14 and L19.</text>
</comment>
<dbReference type="InterPro" id="IPR000597">
    <property type="entry name" value="Ribosomal_uL3"/>
</dbReference>
<comment type="function">
    <text evidence="7">One of the primary rRNA binding proteins, it binds directly near the 3'-end of the 23S rRNA, where it nucleates assembly of the 50S subunit.</text>
</comment>
<dbReference type="GO" id="GO:0019843">
    <property type="term" value="F:rRNA binding"/>
    <property type="evidence" value="ECO:0007669"/>
    <property type="project" value="UniProtKB-UniRule"/>
</dbReference>
<dbReference type="InterPro" id="IPR019927">
    <property type="entry name" value="Ribosomal_uL3_bac/org-type"/>
</dbReference>
<evidence type="ECO:0000256" key="6">
    <source>
        <dbReference type="ARBA" id="ARBA00035243"/>
    </source>
</evidence>
<name>A0A6V8LXM2_9BACT</name>
<dbReference type="InterPro" id="IPR009000">
    <property type="entry name" value="Transl_B-barrel_sf"/>
</dbReference>
<evidence type="ECO:0000313" key="9">
    <source>
        <dbReference type="Proteomes" id="UP000494245"/>
    </source>
</evidence>
<keyword evidence="9" id="KW-1185">Reference proteome</keyword>
<reference evidence="8 9" key="1">
    <citation type="submission" date="2020-04" db="EMBL/GenBank/DDBJ databases">
        <authorList>
            <consortium name="Desulfovibrio sp. FSS-1 genome sequencing consortium"/>
            <person name="Shimoshige H."/>
            <person name="Kobayashi H."/>
            <person name="Maekawa T."/>
        </authorList>
    </citation>
    <scope>NUCLEOTIDE SEQUENCE [LARGE SCALE GENOMIC DNA]</scope>
    <source>
        <strain evidence="8 9">SIID29052-01</strain>
    </source>
</reference>
<keyword evidence="5 7" id="KW-0687">Ribonucleoprotein</keyword>